<dbReference type="AlphaFoldDB" id="A0A516NTJ0"/>
<protein>
    <submittedName>
        <fullName evidence="1">Uncharacterized protein</fullName>
    </submittedName>
</protein>
<proteinExistence type="predicted"/>
<dbReference type="OrthoDB" id="4555007at2"/>
<dbReference type="GeneID" id="80336466"/>
<dbReference type="EMBL" id="CP041695">
    <property type="protein sequence ID" value="QDP82228.1"/>
    <property type="molecule type" value="Genomic_DNA"/>
</dbReference>
<organism evidence="1 2">
    <name type="scientific">Nocardia otitidiscaviarum</name>
    <dbReference type="NCBI Taxonomy" id="1823"/>
    <lineage>
        <taxon>Bacteria</taxon>
        <taxon>Bacillati</taxon>
        <taxon>Actinomycetota</taxon>
        <taxon>Actinomycetes</taxon>
        <taxon>Mycobacteriales</taxon>
        <taxon>Nocardiaceae</taxon>
        <taxon>Nocardia</taxon>
    </lineage>
</organism>
<name>A0A516NTJ0_9NOCA</name>
<dbReference type="KEGG" id="nod:FOH10_29350"/>
<accession>A0A516NTJ0</accession>
<dbReference type="Proteomes" id="UP000317039">
    <property type="component" value="Chromosome"/>
</dbReference>
<evidence type="ECO:0000313" key="1">
    <source>
        <dbReference type="EMBL" id="QDP82228.1"/>
    </source>
</evidence>
<gene>
    <name evidence="1" type="ORF">FOH10_29350</name>
</gene>
<evidence type="ECO:0000313" key="2">
    <source>
        <dbReference type="Proteomes" id="UP000317039"/>
    </source>
</evidence>
<sequence>MTDSLMMAAIDAVSDLVNSRAADTAGEPLPPATWLWDCCARFTAAHQPEFRGTIHPDLSAAEANAHLSRWARALDMVDTTTPDEAAEGRRSYSATLGAATIRLTAAIDTLASATETQPLPILTNMS</sequence>
<dbReference type="RefSeq" id="WP_039808920.1">
    <property type="nucleotide sequence ID" value="NZ_CP041695.1"/>
</dbReference>
<reference evidence="1 2" key="1">
    <citation type="submission" date="2019-07" db="EMBL/GenBank/DDBJ databases">
        <title>Complete Genome Sequence and Methylome Analysis of Nocardia otitidis-caviarum NEB252.</title>
        <authorList>
            <person name="Fomenkov A."/>
            <person name="Anton B.P."/>
            <person name="Vincze T."/>
            <person name="Roberts R.J."/>
        </authorList>
    </citation>
    <scope>NUCLEOTIDE SEQUENCE [LARGE SCALE GENOMIC DNA]</scope>
    <source>
        <strain evidence="1 2">NEB252</strain>
    </source>
</reference>